<comment type="caution">
    <text evidence="2">The sequence shown here is derived from an EMBL/GenBank/DDBJ whole genome shotgun (WGS) entry which is preliminary data.</text>
</comment>
<evidence type="ECO:0000313" key="3">
    <source>
        <dbReference type="Proteomes" id="UP001629953"/>
    </source>
</evidence>
<keyword evidence="1" id="KW-0831">Ubiquinone biosynthesis</keyword>
<reference evidence="2 3" key="1">
    <citation type="journal article" date="2013" name="Int. J. Syst. Evol. Microbiol.">
        <title>Celerinatantimonas yamalensis sp. nov., a cold-adapted diazotrophic bacterium from a cold permafrost brine.</title>
        <authorList>
            <person name="Shcherbakova V."/>
            <person name="Chuvilskaya N."/>
            <person name="Rivkina E."/>
            <person name="Demidov N."/>
            <person name="Uchaeva V."/>
            <person name="Suetin S."/>
            <person name="Suzina N."/>
            <person name="Gilichinsky D."/>
        </authorList>
    </citation>
    <scope>NUCLEOTIDE SEQUENCE [LARGE SCALE GENOMIC DNA]</scope>
    <source>
        <strain evidence="2 3">C7</strain>
    </source>
</reference>
<dbReference type="InterPro" id="IPR007475">
    <property type="entry name" value="UbiK"/>
</dbReference>
<dbReference type="PANTHER" id="PTHR38040">
    <property type="entry name" value="UBIQUINONE BIOSYNTHESIS ACCESSORY FACTOR UBIK"/>
    <property type="match status" value="1"/>
</dbReference>
<gene>
    <name evidence="1" type="primary">ubiK</name>
    <name evidence="2" type="ORF">ABUE30_14425</name>
</gene>
<dbReference type="Proteomes" id="UP001629953">
    <property type="component" value="Unassembled WGS sequence"/>
</dbReference>
<evidence type="ECO:0000256" key="1">
    <source>
        <dbReference type="HAMAP-Rule" id="MF_02216"/>
    </source>
</evidence>
<sequence length="95" mass="11021">MLNPNKLEELAKQIREMVPSGIKSAGDEFERRVKQLLQAKLNQLDMVSRDDFDVQAQVLLRTREKLSDLEQRLSEVEAKLTPLTDERSEPDQNEQ</sequence>
<dbReference type="HAMAP" id="MF_02216">
    <property type="entry name" value="UbiK"/>
    <property type="match status" value="1"/>
</dbReference>
<proteinExistence type="inferred from homology"/>
<name>A0ABW9G9A8_9GAMM</name>
<dbReference type="EMBL" id="JBEQCT010000007">
    <property type="protein sequence ID" value="MFM2486241.1"/>
    <property type="molecule type" value="Genomic_DNA"/>
</dbReference>
<protein>
    <recommendedName>
        <fullName evidence="1">Ubiquinone biosynthesis accessory factor UbiK</fullName>
    </recommendedName>
</protein>
<keyword evidence="1" id="KW-0963">Cytoplasm</keyword>
<dbReference type="Pfam" id="PF04380">
    <property type="entry name" value="BMFP"/>
    <property type="match status" value="1"/>
</dbReference>
<feature type="coiled-coil region" evidence="1">
    <location>
        <begin position="59"/>
        <end position="86"/>
    </location>
</feature>
<dbReference type="PANTHER" id="PTHR38040:SF1">
    <property type="entry name" value="UBIQUINONE BIOSYNTHESIS ACCESSORY FACTOR UBIK"/>
    <property type="match status" value="1"/>
</dbReference>
<dbReference type="NCBIfam" id="NF047835">
    <property type="entry name" value="UbiqAccUbiK"/>
    <property type="match status" value="1"/>
</dbReference>
<comment type="pathway">
    <text evidence="1">Cofactor biosynthesis; ubiquinone biosynthesis.</text>
</comment>
<comment type="function">
    <text evidence="1">Required for efficient ubiquinone (coenzyme Q) biosynthesis. UbiK is probably an accessory factor of Ubi enzymes and facilitates ubiquinone biosynthesis by acting as an assembly factor, a targeting factor, or both.</text>
</comment>
<keyword evidence="3" id="KW-1185">Reference proteome</keyword>
<dbReference type="RefSeq" id="WP_408624525.1">
    <property type="nucleotide sequence ID" value="NZ_JBEQCT010000007.1"/>
</dbReference>
<evidence type="ECO:0000313" key="2">
    <source>
        <dbReference type="EMBL" id="MFM2486241.1"/>
    </source>
</evidence>
<comment type="subcellular location">
    <subcellularLocation>
        <location evidence="1">Cytoplasm</location>
    </subcellularLocation>
</comment>
<organism evidence="2 3">
    <name type="scientific">Celerinatantimonas yamalensis</name>
    <dbReference type="NCBI Taxonomy" id="559956"/>
    <lineage>
        <taxon>Bacteria</taxon>
        <taxon>Pseudomonadati</taxon>
        <taxon>Pseudomonadota</taxon>
        <taxon>Gammaproteobacteria</taxon>
        <taxon>Celerinatantimonadaceae</taxon>
        <taxon>Celerinatantimonas</taxon>
    </lineage>
</organism>
<accession>A0ABW9G9A8</accession>
<comment type="similarity">
    <text evidence="1">Belongs to the UbiK family.</text>
</comment>
<keyword evidence="1" id="KW-0175">Coiled coil</keyword>